<proteinExistence type="predicted"/>
<feature type="compositionally biased region" description="Basic and acidic residues" evidence="1">
    <location>
        <begin position="629"/>
        <end position="642"/>
    </location>
</feature>
<evidence type="ECO:0000313" key="3">
    <source>
        <dbReference type="Proteomes" id="UP001415857"/>
    </source>
</evidence>
<keyword evidence="3" id="KW-1185">Reference proteome</keyword>
<feature type="compositionally biased region" description="Polar residues" evidence="1">
    <location>
        <begin position="594"/>
        <end position="603"/>
    </location>
</feature>
<dbReference type="PANTHER" id="PTHR36808:SF1">
    <property type="entry name" value="TRANSCRIPTIONAL REGULATOR ATRX-LIKE PROTEIN"/>
    <property type="match status" value="1"/>
</dbReference>
<dbReference type="AlphaFoldDB" id="A0AAP0N4G3"/>
<reference evidence="2 3" key="1">
    <citation type="journal article" date="2024" name="Plant J.">
        <title>Genome sequences and population genomics reveal climatic adaptation and genomic divergence between two closely related sweetgum species.</title>
        <authorList>
            <person name="Xu W.Q."/>
            <person name="Ren C.Q."/>
            <person name="Zhang X.Y."/>
            <person name="Comes H.P."/>
            <person name="Liu X.H."/>
            <person name="Li Y.G."/>
            <person name="Kettle C.J."/>
            <person name="Jalonen R."/>
            <person name="Gaisberger H."/>
            <person name="Ma Y.Z."/>
            <person name="Qiu Y.X."/>
        </authorList>
    </citation>
    <scope>NUCLEOTIDE SEQUENCE [LARGE SCALE GENOMIC DNA]</scope>
    <source>
        <strain evidence="2">Hangzhou</strain>
    </source>
</reference>
<name>A0AAP0N4G3_LIQFO</name>
<dbReference type="PANTHER" id="PTHR36808">
    <property type="entry name" value="TRANSCRIPTIONAL REGULATOR ATRX-LIKE PROTEIN"/>
    <property type="match status" value="1"/>
</dbReference>
<feature type="compositionally biased region" description="Basic and acidic residues" evidence="1">
    <location>
        <begin position="275"/>
        <end position="291"/>
    </location>
</feature>
<feature type="compositionally biased region" description="Basic residues" evidence="1">
    <location>
        <begin position="76"/>
        <end position="88"/>
    </location>
</feature>
<feature type="compositionally biased region" description="Polar residues" evidence="1">
    <location>
        <begin position="428"/>
        <end position="439"/>
    </location>
</feature>
<feature type="region of interest" description="Disordered" evidence="1">
    <location>
        <begin position="1"/>
        <end position="291"/>
    </location>
</feature>
<dbReference type="Proteomes" id="UP001415857">
    <property type="component" value="Unassembled WGS sequence"/>
</dbReference>
<evidence type="ECO:0000256" key="1">
    <source>
        <dbReference type="SAM" id="MobiDB-lite"/>
    </source>
</evidence>
<feature type="region of interest" description="Disordered" evidence="1">
    <location>
        <begin position="523"/>
        <end position="553"/>
    </location>
</feature>
<feature type="compositionally biased region" description="Basic residues" evidence="1">
    <location>
        <begin position="8"/>
        <end position="44"/>
    </location>
</feature>
<organism evidence="2 3">
    <name type="scientific">Liquidambar formosana</name>
    <name type="common">Formosan gum</name>
    <dbReference type="NCBI Taxonomy" id="63359"/>
    <lineage>
        <taxon>Eukaryota</taxon>
        <taxon>Viridiplantae</taxon>
        <taxon>Streptophyta</taxon>
        <taxon>Embryophyta</taxon>
        <taxon>Tracheophyta</taxon>
        <taxon>Spermatophyta</taxon>
        <taxon>Magnoliopsida</taxon>
        <taxon>eudicotyledons</taxon>
        <taxon>Gunneridae</taxon>
        <taxon>Pentapetalae</taxon>
        <taxon>Saxifragales</taxon>
        <taxon>Altingiaceae</taxon>
        <taxon>Liquidambar</taxon>
    </lineage>
</organism>
<feature type="compositionally biased region" description="Basic and acidic residues" evidence="1">
    <location>
        <begin position="182"/>
        <end position="195"/>
    </location>
</feature>
<feature type="region of interest" description="Disordered" evidence="1">
    <location>
        <begin position="422"/>
        <end position="444"/>
    </location>
</feature>
<gene>
    <name evidence="2" type="ORF">L1049_003384</name>
</gene>
<feature type="compositionally biased region" description="Polar residues" evidence="1">
    <location>
        <begin position="391"/>
        <end position="405"/>
    </location>
</feature>
<feature type="compositionally biased region" description="Basic and acidic residues" evidence="1">
    <location>
        <begin position="247"/>
        <end position="265"/>
    </location>
</feature>
<accession>A0AAP0N4G3</accession>
<evidence type="ECO:0000313" key="2">
    <source>
        <dbReference type="EMBL" id="KAK9265766.1"/>
    </source>
</evidence>
<protein>
    <submittedName>
        <fullName evidence="2">Uncharacterized protein</fullName>
    </submittedName>
</protein>
<feature type="region of interest" description="Disordered" evidence="1">
    <location>
        <begin position="374"/>
        <end position="408"/>
    </location>
</feature>
<feature type="compositionally biased region" description="Low complexity" evidence="1">
    <location>
        <begin position="143"/>
        <end position="157"/>
    </location>
</feature>
<feature type="region of interest" description="Disordered" evidence="1">
    <location>
        <begin position="587"/>
        <end position="651"/>
    </location>
</feature>
<dbReference type="EMBL" id="JBBPBK010000317">
    <property type="protein sequence ID" value="KAK9265766.1"/>
    <property type="molecule type" value="Genomic_DNA"/>
</dbReference>
<sequence>MGTTGSSSKRKSSSSLKKASKKSSQVRRRKISRSKIRRNKSKKLCRQDDSVSYSDDDSRSSVFVSSSSSEDDYRRKGSRSRSRSRTRTRRDERVSKKRGRRISSSREIIRDSSRVKKRKGSKRKADLDTRKKTSKKKRRRDVSISSITSGSWSCSTCQDGSSRSGESEYEKPRGRSQRKERHKGDIGKGKSETQRSRYRSRSSSSCSKRSEGSGYQSEEKLIGENSSRRLRSVIIFAKEPDEEEERELEKDGNKEEIFYDHDDYPSCKSNDSNDGESKGELAHHSHATSEKKRWVENVQCEEVYMSDIRTTEVTEGGNDGGDRYDGSNPSLVVVEANNCSKENRCEVSAAIGIPNSDDLESLLRQKALENLKKFRGGLQADQKGKSDNDLKQSSTAKPESVQIKSYNEDGARLVSAAQVVDHVRMPTTGRNSVRSTQNDGKAAWDGEYSKTEFGADGSVQIKSHKEDGAGVVSATQVLHQRSVPTKARNFTSSSQKDGKISVVKLGGTESGLAKQGGVCPPNRLAIASNPKEKDSTAAGAIIDKSKPGTSALRRELSATCATLKQVPASQASPKAKLLVTKSLVDKSAAETAETVPQSSNNNGEKVDNACSAAAPESSSHPKPTLGDQSSKESQEGEAKEGSQFENKTMSVMRGGEMVQVSYKVYIPKKAPALARRQLRR</sequence>
<comment type="caution">
    <text evidence="2">The sequence shown here is derived from an EMBL/GenBank/DDBJ whole genome shotgun (WGS) entry which is preliminary data.</text>
</comment>